<dbReference type="EMBL" id="JANEYG010000184">
    <property type="protein sequence ID" value="KAJ8911513.1"/>
    <property type="molecule type" value="Genomic_DNA"/>
</dbReference>
<keyword evidence="3" id="KW-1185">Reference proteome</keyword>
<dbReference type="GO" id="GO:0003824">
    <property type="term" value="F:catalytic activity"/>
    <property type="evidence" value="ECO:0007669"/>
    <property type="project" value="InterPro"/>
</dbReference>
<gene>
    <name evidence="2" type="ORF">NQ315_012484</name>
</gene>
<dbReference type="InterPro" id="IPR036691">
    <property type="entry name" value="Endo/exonu/phosph_ase_sf"/>
</dbReference>
<reference evidence="2 3" key="1">
    <citation type="journal article" date="2023" name="Insect Mol. Biol.">
        <title>Genome sequencing provides insights into the evolution of gene families encoding plant cell wall-degrading enzymes in longhorned beetles.</title>
        <authorList>
            <person name="Shin N.R."/>
            <person name="Okamura Y."/>
            <person name="Kirsch R."/>
            <person name="Pauchet Y."/>
        </authorList>
    </citation>
    <scope>NUCLEOTIDE SEQUENCE [LARGE SCALE GENOMIC DNA]</scope>
    <source>
        <strain evidence="2">EAD_L_NR</strain>
    </source>
</reference>
<organism evidence="2 3">
    <name type="scientific">Exocentrus adspersus</name>
    <dbReference type="NCBI Taxonomy" id="1586481"/>
    <lineage>
        <taxon>Eukaryota</taxon>
        <taxon>Metazoa</taxon>
        <taxon>Ecdysozoa</taxon>
        <taxon>Arthropoda</taxon>
        <taxon>Hexapoda</taxon>
        <taxon>Insecta</taxon>
        <taxon>Pterygota</taxon>
        <taxon>Neoptera</taxon>
        <taxon>Endopterygota</taxon>
        <taxon>Coleoptera</taxon>
        <taxon>Polyphaga</taxon>
        <taxon>Cucujiformia</taxon>
        <taxon>Chrysomeloidea</taxon>
        <taxon>Cerambycidae</taxon>
        <taxon>Lamiinae</taxon>
        <taxon>Acanthocinini</taxon>
        <taxon>Exocentrus</taxon>
    </lineage>
</organism>
<evidence type="ECO:0000313" key="3">
    <source>
        <dbReference type="Proteomes" id="UP001159042"/>
    </source>
</evidence>
<evidence type="ECO:0000259" key="1">
    <source>
        <dbReference type="Pfam" id="PF14529"/>
    </source>
</evidence>
<proteinExistence type="predicted"/>
<dbReference type="Gene3D" id="3.60.10.10">
    <property type="entry name" value="Endonuclease/exonuclease/phosphatase"/>
    <property type="match status" value="1"/>
</dbReference>
<accession>A0AAV8VBH6</accession>
<evidence type="ECO:0000313" key="2">
    <source>
        <dbReference type="EMBL" id="KAJ8911513.1"/>
    </source>
</evidence>
<dbReference type="AlphaFoldDB" id="A0AAV8VBH6"/>
<comment type="caution">
    <text evidence="2">The sequence shown here is derived from an EMBL/GenBank/DDBJ whole genome shotgun (WGS) entry which is preliminary data.</text>
</comment>
<dbReference type="SUPFAM" id="SSF56219">
    <property type="entry name" value="DNase I-like"/>
    <property type="match status" value="1"/>
</dbReference>
<dbReference type="Proteomes" id="UP001159042">
    <property type="component" value="Unassembled WGS sequence"/>
</dbReference>
<feature type="domain" description="Endonuclease/exonuclease/phosphatase" evidence="1">
    <location>
        <begin position="40"/>
        <end position="118"/>
    </location>
</feature>
<name>A0AAV8VBH6_9CUCU</name>
<dbReference type="InterPro" id="IPR005135">
    <property type="entry name" value="Endo/exonuclease/phosphatase"/>
</dbReference>
<sequence>MLQVPQLDTIKAVVVGIRTRRYGWTISEQDIEALQTVGPRDIAIGDFNAKVQDWNSRQLNPSGAALRRFLENTVDVVAIGPIEPTFDGQGRFAPDLLDIAAETDFISHHEGSSDHNLVLPKETS</sequence>
<protein>
    <recommendedName>
        <fullName evidence="1">Endonuclease/exonuclease/phosphatase domain-containing protein</fullName>
    </recommendedName>
</protein>
<dbReference type="Pfam" id="PF14529">
    <property type="entry name" value="Exo_endo_phos_2"/>
    <property type="match status" value="1"/>
</dbReference>